<organism evidence="1 2">
    <name type="scientific">Nocardioides vastitatis</name>
    <dbReference type="NCBI Taxonomy" id="2568655"/>
    <lineage>
        <taxon>Bacteria</taxon>
        <taxon>Bacillati</taxon>
        <taxon>Actinomycetota</taxon>
        <taxon>Actinomycetes</taxon>
        <taxon>Propionibacteriales</taxon>
        <taxon>Nocardioidaceae</taxon>
        <taxon>Nocardioides</taxon>
    </lineage>
</organism>
<accession>A0ABW0ZNW2</accession>
<dbReference type="EMBL" id="JBHSNS010000014">
    <property type="protein sequence ID" value="MFC5731326.1"/>
    <property type="molecule type" value="Genomic_DNA"/>
</dbReference>
<dbReference type="Proteomes" id="UP001596072">
    <property type="component" value="Unassembled WGS sequence"/>
</dbReference>
<dbReference type="RefSeq" id="WP_136434208.1">
    <property type="nucleotide sequence ID" value="NZ_JBHSNS010000014.1"/>
</dbReference>
<sequence>MTQDTQLRLRAHVDRLADDHPPLRLADADFTMRDPRALDRRFGRVLDYMARVELGVDRTMLELTTMLPDPPEVDRRFYADAWRPPEIQHGVILDRLQILAEERSRVTGPPRHP</sequence>
<name>A0ABW0ZNW2_9ACTN</name>
<evidence type="ECO:0000313" key="1">
    <source>
        <dbReference type="EMBL" id="MFC5731326.1"/>
    </source>
</evidence>
<proteinExistence type="predicted"/>
<keyword evidence="2" id="KW-1185">Reference proteome</keyword>
<reference evidence="2" key="1">
    <citation type="journal article" date="2019" name="Int. J. Syst. Evol. Microbiol.">
        <title>The Global Catalogue of Microorganisms (GCM) 10K type strain sequencing project: providing services to taxonomists for standard genome sequencing and annotation.</title>
        <authorList>
            <consortium name="The Broad Institute Genomics Platform"/>
            <consortium name="The Broad Institute Genome Sequencing Center for Infectious Disease"/>
            <person name="Wu L."/>
            <person name="Ma J."/>
        </authorList>
    </citation>
    <scope>NUCLEOTIDE SEQUENCE [LARGE SCALE GENOMIC DNA]</scope>
    <source>
        <strain evidence="2">YIM 94188</strain>
    </source>
</reference>
<evidence type="ECO:0000313" key="2">
    <source>
        <dbReference type="Proteomes" id="UP001596072"/>
    </source>
</evidence>
<protein>
    <submittedName>
        <fullName evidence="1">Uncharacterized protein</fullName>
    </submittedName>
</protein>
<gene>
    <name evidence="1" type="ORF">ACFPQB_20615</name>
</gene>
<comment type="caution">
    <text evidence="1">The sequence shown here is derived from an EMBL/GenBank/DDBJ whole genome shotgun (WGS) entry which is preliminary data.</text>
</comment>